<dbReference type="EMBL" id="KT347600">
    <property type="protein sequence ID" value="ALF34751.1"/>
    <property type="molecule type" value="Genomic_DNA"/>
</dbReference>
<evidence type="ECO:0000313" key="3">
    <source>
        <dbReference type="EMBL" id="ASF81793.1"/>
    </source>
</evidence>
<geneLocation type="plasmid" evidence="2">
    <name>pEC5207</name>
</geneLocation>
<organism evidence="2">
    <name type="scientific">Escherichia coli</name>
    <dbReference type="NCBI Taxonomy" id="562"/>
    <lineage>
        <taxon>Bacteria</taxon>
        <taxon>Pseudomonadati</taxon>
        <taxon>Pseudomonadota</taxon>
        <taxon>Gammaproteobacteria</taxon>
        <taxon>Enterobacterales</taxon>
        <taxon>Enterobacteriaceae</taxon>
        <taxon>Escherichia</taxon>
    </lineage>
</organism>
<sequence length="86" mass="9896">MPLLILFWDAKKIGLAFILVAFGNIFECFGFSVVVAVVYWIAYNKAAESGIRGLLKHRLWWLGFLPGKAVFSSRYFNDPFIRDLYS</sequence>
<protein>
    <submittedName>
        <fullName evidence="2">IncH1 plasmid conjugative transfer protein TrhL</fullName>
    </submittedName>
    <submittedName>
        <fullName evidence="3">IncHI2 plasmid conjugative transfer protein TrhL</fullName>
    </submittedName>
</protein>
<name>A0A0N9DYB3_ECOLX</name>
<keyword evidence="1" id="KW-1133">Transmembrane helix</keyword>
<keyword evidence="1" id="KW-0812">Transmembrane</keyword>
<dbReference type="RefSeq" id="WP_096211482.1">
    <property type="nucleotide sequence ID" value="NZ_JBLKLG010000293.1"/>
</dbReference>
<keyword evidence="2" id="KW-0614">Plasmid</keyword>
<reference evidence="2" key="1">
    <citation type="journal article" date="2015" name="Front. Microbiol.">
        <title>Prevalence of extended-spectrum cephalosporin-resistant in a farrowing farm: ST1121 clone harboring IncHI2 plasmid contributes to the dissemination of.</title>
        <authorList>
            <person name="Deng H."/>
            <person name="Si H.B."/>
            <person name="Zeng S.Y."/>
            <person name="Sun J."/>
            <person name="Fang L.X."/>
            <person name="Yang R.S."/>
            <person name="Liu Y.H."/>
            <person name="Liao X.P."/>
        </authorList>
    </citation>
    <scope>NUCLEOTIDE SEQUENCE</scope>
    <source>
        <strain evidence="2">EC5207</strain>
        <plasmid evidence="2">pEC5207</plasmid>
    </source>
</reference>
<feature type="transmembrane region" description="Helical" evidence="1">
    <location>
        <begin position="13"/>
        <end position="42"/>
    </location>
</feature>
<evidence type="ECO:0000313" key="2">
    <source>
        <dbReference type="EMBL" id="ALF34751.1"/>
    </source>
</evidence>
<evidence type="ECO:0000256" key="1">
    <source>
        <dbReference type="SAM" id="Phobius"/>
    </source>
</evidence>
<accession>A0A0N9DYB3</accession>
<keyword evidence="1" id="KW-0472">Membrane</keyword>
<proteinExistence type="predicted"/>
<geneLocation type="plasmid" evidence="3">
    <name>pWJ1</name>
</geneLocation>
<reference evidence="3" key="2">
    <citation type="journal article" date="2017" name="MBio">
        <title>Novel Plasmid-Mediated Colistin Resistance Gene mcr-3 in Escherichia coli.</title>
        <authorList>
            <person name="Yin W."/>
            <person name="Li H."/>
            <person name="Shen Y."/>
            <person name="Liu Z."/>
            <person name="Wang S."/>
            <person name="Shen Z."/>
            <person name="Zhang R."/>
            <person name="Walsh T."/>
            <person name="Shen J."/>
            <person name="Wang Y."/>
        </authorList>
    </citation>
    <scope>NUCLEOTIDE SEQUENCE</scope>
    <source>
        <strain evidence="3">WJ1</strain>
        <plasmid evidence="3">pWJ1</plasmid>
    </source>
</reference>
<dbReference type="GO" id="GO:0019867">
    <property type="term" value="C:outer membrane"/>
    <property type="evidence" value="ECO:0007669"/>
    <property type="project" value="InterPro"/>
</dbReference>
<dbReference type="EMBL" id="KY924928">
    <property type="protein sequence ID" value="ASF81793.1"/>
    <property type="molecule type" value="Genomic_DNA"/>
</dbReference>
<gene>
    <name evidence="2" type="primary">trhL</name>
</gene>
<dbReference type="AlphaFoldDB" id="A0A0N9DYB3"/>